<dbReference type="AlphaFoldDB" id="A0A9W6RUJ0"/>
<dbReference type="PANTHER" id="PTHR22683">
    <property type="entry name" value="SPORULATION PROTEIN RELATED"/>
    <property type="match status" value="1"/>
</dbReference>
<dbReference type="EMBL" id="BSTJ01000023">
    <property type="protein sequence ID" value="GLY81809.1"/>
    <property type="molecule type" value="Genomic_DNA"/>
</dbReference>
<dbReference type="InterPro" id="IPR027417">
    <property type="entry name" value="P-loop_NTPase"/>
</dbReference>
<organism evidence="4 5">
    <name type="scientific">Actinoallomurus iriomotensis</name>
    <dbReference type="NCBI Taxonomy" id="478107"/>
    <lineage>
        <taxon>Bacteria</taxon>
        <taxon>Bacillati</taxon>
        <taxon>Actinomycetota</taxon>
        <taxon>Actinomycetes</taxon>
        <taxon>Streptosporangiales</taxon>
        <taxon>Thermomonosporaceae</taxon>
        <taxon>Actinoallomurus</taxon>
    </lineage>
</organism>
<dbReference type="InterPro" id="IPR050206">
    <property type="entry name" value="FtsK/SpoIIIE/SftA"/>
</dbReference>
<feature type="compositionally biased region" description="Acidic residues" evidence="1">
    <location>
        <begin position="545"/>
        <end position="555"/>
    </location>
</feature>
<name>A0A9W6RUJ0_9ACTN</name>
<dbReference type="RefSeq" id="WP_285636737.1">
    <property type="nucleotide sequence ID" value="NZ_BSTJ01000023.1"/>
</dbReference>
<dbReference type="SUPFAM" id="SSF46785">
    <property type="entry name" value="Winged helix' DNA-binding domain"/>
    <property type="match status" value="1"/>
</dbReference>
<gene>
    <name evidence="4" type="ORF">Airi01_100760</name>
</gene>
<dbReference type="InterPro" id="IPR036388">
    <property type="entry name" value="WH-like_DNA-bd_sf"/>
</dbReference>
<protein>
    <recommendedName>
        <fullName evidence="3">FtsK gamma domain-containing protein</fullName>
    </recommendedName>
</protein>
<proteinExistence type="predicted"/>
<evidence type="ECO:0000313" key="5">
    <source>
        <dbReference type="Proteomes" id="UP001165135"/>
    </source>
</evidence>
<dbReference type="Proteomes" id="UP001165135">
    <property type="component" value="Unassembled WGS sequence"/>
</dbReference>
<dbReference type="PANTHER" id="PTHR22683:SF41">
    <property type="entry name" value="DNA TRANSLOCASE FTSK"/>
    <property type="match status" value="1"/>
</dbReference>
<dbReference type="InterPro" id="IPR018541">
    <property type="entry name" value="Ftsk_gamma"/>
</dbReference>
<feature type="region of interest" description="Disordered" evidence="1">
    <location>
        <begin position="532"/>
        <end position="564"/>
    </location>
</feature>
<comment type="caution">
    <text evidence="4">The sequence shown here is derived from an EMBL/GenBank/DDBJ whole genome shotgun (WGS) entry which is preliminary data.</text>
</comment>
<evidence type="ECO:0000256" key="1">
    <source>
        <dbReference type="SAM" id="MobiDB-lite"/>
    </source>
</evidence>
<dbReference type="SUPFAM" id="SSF52540">
    <property type="entry name" value="P-loop containing nucleoside triphosphate hydrolases"/>
    <property type="match status" value="1"/>
</dbReference>
<keyword evidence="2" id="KW-1133">Transmembrane helix</keyword>
<evidence type="ECO:0000259" key="3">
    <source>
        <dbReference type="SMART" id="SM00843"/>
    </source>
</evidence>
<reference evidence="4" key="1">
    <citation type="submission" date="2023-03" db="EMBL/GenBank/DDBJ databases">
        <title>Actinoallomurus iriomotensis NBRC 103681.</title>
        <authorList>
            <person name="Ichikawa N."/>
            <person name="Sato H."/>
            <person name="Tonouchi N."/>
        </authorList>
    </citation>
    <scope>NUCLEOTIDE SEQUENCE</scope>
    <source>
        <strain evidence="4">NBRC 103681</strain>
    </source>
</reference>
<feature type="transmembrane region" description="Helical" evidence="2">
    <location>
        <begin position="63"/>
        <end position="83"/>
    </location>
</feature>
<feature type="compositionally biased region" description="Acidic residues" evidence="1">
    <location>
        <begin position="669"/>
        <end position="678"/>
    </location>
</feature>
<feature type="region of interest" description="Disordered" evidence="1">
    <location>
        <begin position="669"/>
        <end position="693"/>
    </location>
</feature>
<sequence>MSRRTSRSTVEVLEDTSLERLVAKGISKVAVHAPPWICGLMVVAAAALFHYLWGGEHAGSTTAWAVLGMWVSTIVLTGVTWLASHQRRGIFRIHSPVTVFLACLYVMIATIAGVGQPVVVFFELVFGSTVALTWNLRFVIRSGVDGESGIRDPLTHLWERAREVSGFDGTTAKVIKVEEHNIDSQIKIDGGDKTVEDLQKKTLNMETAMGLPPGSLTISADQNRADLAAMSISDPRILQRTLPYPGPLHAGGSAADAYRLGLYQDMSPVDLVFLNFHLMINGMSGSGKSFGGGWNLLASIMSRPDATIIAADLTKADQSLGDAAEAIDWLVFTKAQANALMDGLQRAVPARTAWLSAHGYKKWERGCGLQAVYVLLEECPDVLRVVDEDDFVQLAKAARSAGVYLILSLQRSDYTQVPTIVRGQFGAMMCFGVASSDDAAFGLPDKVREAGASPEDWGVDYPGMCYLAAPGIPMAKRIMPIRTYFIEPKQMSDLAARFPASARPLDEVTARAFGDAYAKRAPSQQAVQLIRQQAGAVVPGSADEPASEPEDDAPGQDEPVARGDRTRPICHAAELVISSQYASPQMLARKLRIELGYAERLLDLLEDRGVVGQADADETRDVLIAPAEMEATVAGLADADVDDQHTFDAAVTTPDPSPDLTVDLDDDDAVAPPADEDDFGWRSAPEPTRRMSPADARAAFIDQLREWKRAGKDKIEGPDLKPLRERTGMSSRGWGKKMLDLAARDGILRRDPVKPVYYFTGVPIDVDDSALVGAP</sequence>
<dbReference type="Gene3D" id="1.10.10.10">
    <property type="entry name" value="Winged helix-like DNA-binding domain superfamily/Winged helix DNA-binding domain"/>
    <property type="match status" value="1"/>
</dbReference>
<dbReference type="SMART" id="SM00843">
    <property type="entry name" value="Ftsk_gamma"/>
    <property type="match status" value="1"/>
</dbReference>
<feature type="transmembrane region" description="Helical" evidence="2">
    <location>
        <begin position="95"/>
        <end position="114"/>
    </location>
</feature>
<dbReference type="InterPro" id="IPR036390">
    <property type="entry name" value="WH_DNA-bd_sf"/>
</dbReference>
<evidence type="ECO:0000256" key="2">
    <source>
        <dbReference type="SAM" id="Phobius"/>
    </source>
</evidence>
<keyword evidence="2" id="KW-0472">Membrane</keyword>
<dbReference type="Gene3D" id="3.40.50.300">
    <property type="entry name" value="P-loop containing nucleotide triphosphate hydrolases"/>
    <property type="match status" value="1"/>
</dbReference>
<dbReference type="Pfam" id="PF09397">
    <property type="entry name" value="FtsK_gamma"/>
    <property type="match status" value="1"/>
</dbReference>
<keyword evidence="2" id="KW-0812">Transmembrane</keyword>
<feature type="transmembrane region" description="Helical" evidence="2">
    <location>
        <begin position="29"/>
        <end position="51"/>
    </location>
</feature>
<accession>A0A9W6RUJ0</accession>
<evidence type="ECO:0000313" key="4">
    <source>
        <dbReference type="EMBL" id="GLY81809.1"/>
    </source>
</evidence>
<feature type="domain" description="FtsK gamma" evidence="3">
    <location>
        <begin position="562"/>
        <end position="627"/>
    </location>
</feature>